<dbReference type="Proteomes" id="UP001576774">
    <property type="component" value="Unassembled WGS sequence"/>
</dbReference>
<keyword evidence="2" id="KW-1185">Reference proteome</keyword>
<dbReference type="EMBL" id="JBHFNQ010000064">
    <property type="protein sequence ID" value="MFB2876838.1"/>
    <property type="molecule type" value="Genomic_DNA"/>
</dbReference>
<organism evidence="1 2">
    <name type="scientific">Floridaenema aerugineum BLCC-F46</name>
    <dbReference type="NCBI Taxonomy" id="3153654"/>
    <lineage>
        <taxon>Bacteria</taxon>
        <taxon>Bacillati</taxon>
        <taxon>Cyanobacteriota</taxon>
        <taxon>Cyanophyceae</taxon>
        <taxon>Oscillatoriophycideae</taxon>
        <taxon>Aerosakkonematales</taxon>
        <taxon>Aerosakkonemataceae</taxon>
        <taxon>Floridanema</taxon>
        <taxon>Floridanema aerugineum</taxon>
    </lineage>
</organism>
<protein>
    <submittedName>
        <fullName evidence="1">Uncharacterized protein</fullName>
    </submittedName>
</protein>
<dbReference type="RefSeq" id="WP_413259809.1">
    <property type="nucleotide sequence ID" value="NZ_JBHFNQ010000064.1"/>
</dbReference>
<gene>
    <name evidence="1" type="ORF">ACE1CC_08080</name>
</gene>
<reference evidence="1 2" key="1">
    <citation type="submission" date="2024-09" db="EMBL/GenBank/DDBJ databases">
        <title>Floridaenema gen nov. (Aerosakkonemataceae, Aerosakkonematales ord. nov., Cyanobacteria) from benthic tropical and subtropical fresh waters, with the description of four new species.</title>
        <authorList>
            <person name="Moretto J.A."/>
            <person name="Berthold D.E."/>
            <person name="Lefler F.W."/>
            <person name="Huang I.-S."/>
            <person name="Laughinghouse H. IV."/>
        </authorList>
    </citation>
    <scope>NUCLEOTIDE SEQUENCE [LARGE SCALE GENOMIC DNA]</scope>
    <source>
        <strain evidence="1 2">BLCC-F46</strain>
    </source>
</reference>
<accession>A0ABV4X3P9</accession>
<comment type="caution">
    <text evidence="1">The sequence shown here is derived from an EMBL/GenBank/DDBJ whole genome shotgun (WGS) entry which is preliminary data.</text>
</comment>
<sequence>MDNNTVVGRMAKVKARLMSIPDRLGVPNFHHVVVQLGNTQVDLGRLPVLSIDLDDTRRYLSAQVETSPDDLQITNIPRLHDENLLQRGAYMVNPTLDSSDRWVGVRHTLIYLDKSGTLDYKALVRKQGTK</sequence>
<evidence type="ECO:0000313" key="1">
    <source>
        <dbReference type="EMBL" id="MFB2876838.1"/>
    </source>
</evidence>
<evidence type="ECO:0000313" key="2">
    <source>
        <dbReference type="Proteomes" id="UP001576774"/>
    </source>
</evidence>
<name>A0ABV4X3P9_9CYAN</name>
<proteinExistence type="predicted"/>